<dbReference type="GO" id="GO:0004644">
    <property type="term" value="F:phosphoribosylglycinamide formyltransferase activity"/>
    <property type="evidence" value="ECO:0007669"/>
    <property type="project" value="UniProtKB-UniRule"/>
</dbReference>
<dbReference type="PROSITE" id="PS00373">
    <property type="entry name" value="GART"/>
    <property type="match status" value="1"/>
</dbReference>
<dbReference type="PANTHER" id="PTHR43369:SF2">
    <property type="entry name" value="PHOSPHORIBOSYLGLYCINAMIDE FORMYLTRANSFERASE"/>
    <property type="match status" value="1"/>
</dbReference>
<dbReference type="EC" id="2.1.2.2" evidence="6"/>
<evidence type="ECO:0000256" key="4">
    <source>
        <dbReference type="ARBA" id="ARBA00038440"/>
    </source>
</evidence>
<dbReference type="InterPro" id="IPR001555">
    <property type="entry name" value="GART_AS"/>
</dbReference>
<evidence type="ECO:0000256" key="5">
    <source>
        <dbReference type="ARBA" id="ARBA00047664"/>
    </source>
</evidence>
<feature type="binding site" evidence="6">
    <location>
        <position position="114"/>
    </location>
    <ligand>
        <name>(6R)-10-formyltetrahydrofolate</name>
        <dbReference type="ChEBI" id="CHEBI:195366"/>
    </ligand>
</feature>
<feature type="active site" description="Proton donor" evidence="6">
    <location>
        <position position="116"/>
    </location>
</feature>
<dbReference type="AlphaFoldDB" id="A0A932FW62"/>
<dbReference type="Pfam" id="PF00551">
    <property type="entry name" value="Formyl_trans_N"/>
    <property type="match status" value="1"/>
</dbReference>
<evidence type="ECO:0000256" key="2">
    <source>
        <dbReference type="ARBA" id="ARBA00022679"/>
    </source>
</evidence>
<comment type="pathway">
    <text evidence="1 6">Purine metabolism; IMP biosynthesis via de novo pathway; N(2)-formyl-N(1)-(5-phospho-D-ribosyl)glycinamide from N(1)-(5-phospho-D-ribosyl)glycinamide (10-formyl THF route): step 1/1.</text>
</comment>
<accession>A0A932FW62</accession>
<dbReference type="FunFam" id="3.40.50.170:FF:000007">
    <property type="entry name" value="Phosphoribosylglycinamide formyltransferase"/>
    <property type="match status" value="1"/>
</dbReference>
<evidence type="ECO:0000256" key="3">
    <source>
        <dbReference type="ARBA" id="ARBA00022755"/>
    </source>
</evidence>
<comment type="caution">
    <text evidence="8">The sequence shown here is derived from an EMBL/GenBank/DDBJ whole genome shotgun (WGS) entry which is preliminary data.</text>
</comment>
<keyword evidence="2 6" id="KW-0808">Transferase</keyword>
<feature type="binding site" evidence="6">
    <location>
        <begin position="97"/>
        <end position="100"/>
    </location>
    <ligand>
        <name>(6R)-10-formyltetrahydrofolate</name>
        <dbReference type="ChEBI" id="CHEBI:195366"/>
    </ligand>
</feature>
<feature type="binding site" evidence="6">
    <location>
        <position position="72"/>
    </location>
    <ligand>
        <name>(6R)-10-formyltetrahydrofolate</name>
        <dbReference type="ChEBI" id="CHEBI:195366"/>
    </ligand>
</feature>
<dbReference type="InterPro" id="IPR004607">
    <property type="entry name" value="GART"/>
</dbReference>
<feature type="domain" description="Formyl transferase N-terminal" evidence="7">
    <location>
        <begin position="10"/>
        <end position="189"/>
    </location>
</feature>
<dbReference type="CDD" id="cd08645">
    <property type="entry name" value="FMT_core_GART"/>
    <property type="match status" value="1"/>
</dbReference>
<dbReference type="InterPro" id="IPR002376">
    <property type="entry name" value="Formyl_transf_N"/>
</dbReference>
<dbReference type="PANTHER" id="PTHR43369">
    <property type="entry name" value="PHOSPHORIBOSYLGLYCINAMIDE FORMYLTRANSFERASE"/>
    <property type="match status" value="1"/>
</dbReference>
<dbReference type="InterPro" id="IPR036477">
    <property type="entry name" value="Formyl_transf_N_sf"/>
</dbReference>
<dbReference type="Gene3D" id="3.40.50.170">
    <property type="entry name" value="Formyl transferase, N-terminal domain"/>
    <property type="match status" value="1"/>
</dbReference>
<dbReference type="NCBIfam" id="TIGR00639">
    <property type="entry name" value="PurN"/>
    <property type="match status" value="1"/>
</dbReference>
<feature type="binding site" evidence="6">
    <location>
        <begin position="19"/>
        <end position="21"/>
    </location>
    <ligand>
        <name>N(1)-(5-phospho-beta-D-ribosyl)glycinamide</name>
        <dbReference type="ChEBI" id="CHEBI:143788"/>
    </ligand>
</feature>
<feature type="site" description="Raises pKa of active site His" evidence="6">
    <location>
        <position position="152"/>
    </location>
</feature>
<protein>
    <recommendedName>
        <fullName evidence="6">Phosphoribosylglycinamide formyltransferase</fullName>
        <ecNumber evidence="6">2.1.2.2</ecNumber>
    </recommendedName>
    <alternativeName>
        <fullName evidence="6">5'-phosphoribosylglycinamide transformylase</fullName>
    </alternativeName>
    <alternativeName>
        <fullName evidence="6">GAR transformylase</fullName>
        <shortName evidence="6">GART</shortName>
    </alternativeName>
</protein>
<dbReference type="HAMAP" id="MF_01930">
    <property type="entry name" value="PurN"/>
    <property type="match status" value="1"/>
</dbReference>
<name>A0A932FW62_UNCTE</name>
<evidence type="ECO:0000313" key="8">
    <source>
        <dbReference type="EMBL" id="MBI2876163.1"/>
    </source>
</evidence>
<comment type="catalytic activity">
    <reaction evidence="5 6">
        <text>N(1)-(5-phospho-beta-D-ribosyl)glycinamide + (6R)-10-formyltetrahydrofolate = N(2)-formyl-N(1)-(5-phospho-beta-D-ribosyl)glycinamide + (6S)-5,6,7,8-tetrahydrofolate + H(+)</text>
        <dbReference type="Rhea" id="RHEA:15053"/>
        <dbReference type="ChEBI" id="CHEBI:15378"/>
        <dbReference type="ChEBI" id="CHEBI:57453"/>
        <dbReference type="ChEBI" id="CHEBI:143788"/>
        <dbReference type="ChEBI" id="CHEBI:147286"/>
        <dbReference type="ChEBI" id="CHEBI:195366"/>
        <dbReference type="EC" id="2.1.2.2"/>
    </reaction>
</comment>
<sequence length="218" mass="24552">MNRGAVQRLKVAVLASGRGSNLQAIIDAVESGRLEATISFVLSDREDALALQRARQHQLEAIYLDPRRYPHREEFERTLLELLEQRQVELVCLAGFMRILSPYLLQGVRGKVMNIHPSLLPAFPGLRAQRKALEYGVRFSGCTVHFVDEGVDTGPIITQATVPVLEDDTEESLSARILVQEHQIYPQAIQWYAEGRLRIEGRRVILSGEREQGIGERG</sequence>
<evidence type="ECO:0000259" key="7">
    <source>
        <dbReference type="Pfam" id="PF00551"/>
    </source>
</evidence>
<gene>
    <name evidence="6" type="primary">purN</name>
    <name evidence="8" type="ORF">HYY20_04715</name>
</gene>
<dbReference type="Proteomes" id="UP000769766">
    <property type="component" value="Unassembled WGS sequence"/>
</dbReference>
<evidence type="ECO:0000256" key="1">
    <source>
        <dbReference type="ARBA" id="ARBA00005054"/>
    </source>
</evidence>
<evidence type="ECO:0000256" key="6">
    <source>
        <dbReference type="HAMAP-Rule" id="MF_01930"/>
    </source>
</evidence>
<dbReference type="GO" id="GO:0005829">
    <property type="term" value="C:cytosol"/>
    <property type="evidence" value="ECO:0007669"/>
    <property type="project" value="TreeGrafter"/>
</dbReference>
<reference evidence="8" key="1">
    <citation type="submission" date="2020-07" db="EMBL/GenBank/DDBJ databases">
        <title>Huge and variable diversity of episymbiotic CPR bacteria and DPANN archaea in groundwater ecosystems.</title>
        <authorList>
            <person name="He C.Y."/>
            <person name="Keren R."/>
            <person name="Whittaker M."/>
            <person name="Farag I.F."/>
            <person name="Doudna J."/>
            <person name="Cate J.H.D."/>
            <person name="Banfield J.F."/>
        </authorList>
    </citation>
    <scope>NUCLEOTIDE SEQUENCE</scope>
    <source>
        <strain evidence="8">NC_groundwater_672_Ag_B-0.1um_62_36</strain>
    </source>
</reference>
<proteinExistence type="inferred from homology"/>
<organism evidence="8 9">
    <name type="scientific">Tectimicrobiota bacterium</name>
    <dbReference type="NCBI Taxonomy" id="2528274"/>
    <lineage>
        <taxon>Bacteria</taxon>
        <taxon>Pseudomonadati</taxon>
        <taxon>Nitrospinota/Tectimicrobiota group</taxon>
        <taxon>Candidatus Tectimicrobiota</taxon>
    </lineage>
</organism>
<comment type="function">
    <text evidence="6">Catalyzes the transfer of a formyl group from 10-formyltetrahydrofolate to 5-phospho-ribosyl-glycinamide (GAR), producing 5-phospho-ribosyl-N-formylglycinamide (FGAR) and tetrahydrofolate.</text>
</comment>
<dbReference type="SUPFAM" id="SSF53328">
    <property type="entry name" value="Formyltransferase"/>
    <property type="match status" value="1"/>
</dbReference>
<keyword evidence="3 6" id="KW-0658">Purine biosynthesis</keyword>
<dbReference type="GO" id="GO:0006189">
    <property type="term" value="P:'de novo' IMP biosynthetic process"/>
    <property type="evidence" value="ECO:0007669"/>
    <property type="project" value="UniProtKB-UniRule"/>
</dbReference>
<evidence type="ECO:0000313" key="9">
    <source>
        <dbReference type="Proteomes" id="UP000769766"/>
    </source>
</evidence>
<dbReference type="EMBL" id="JACPRF010000144">
    <property type="protein sequence ID" value="MBI2876163.1"/>
    <property type="molecule type" value="Genomic_DNA"/>
</dbReference>
<comment type="similarity">
    <text evidence="4 6">Belongs to the GART family.</text>
</comment>